<dbReference type="SUPFAM" id="SSF56024">
    <property type="entry name" value="Phospholipase D/nuclease"/>
    <property type="match status" value="1"/>
</dbReference>
<accession>A0A9N9MZY7</accession>
<dbReference type="GO" id="GO:0016042">
    <property type="term" value="P:lipid catabolic process"/>
    <property type="evidence" value="ECO:0007669"/>
    <property type="project" value="UniProtKB-KW"/>
</dbReference>
<name>A0A9N9MZY7_9CUCU</name>
<evidence type="ECO:0000256" key="5">
    <source>
        <dbReference type="ARBA" id="ARBA00040549"/>
    </source>
</evidence>
<dbReference type="GO" id="GO:0034587">
    <property type="term" value="P:piRNA processing"/>
    <property type="evidence" value="ECO:0007669"/>
    <property type="project" value="TreeGrafter"/>
</dbReference>
<dbReference type="PANTHER" id="PTHR43856:SF1">
    <property type="entry name" value="MITOCHONDRIAL CARDIOLIPIN HYDROLASE"/>
    <property type="match status" value="1"/>
</dbReference>
<organism evidence="8 9">
    <name type="scientific">Ceutorhynchus assimilis</name>
    <name type="common">cabbage seed weevil</name>
    <dbReference type="NCBI Taxonomy" id="467358"/>
    <lineage>
        <taxon>Eukaryota</taxon>
        <taxon>Metazoa</taxon>
        <taxon>Ecdysozoa</taxon>
        <taxon>Arthropoda</taxon>
        <taxon>Hexapoda</taxon>
        <taxon>Insecta</taxon>
        <taxon>Pterygota</taxon>
        <taxon>Neoptera</taxon>
        <taxon>Endopterygota</taxon>
        <taxon>Coleoptera</taxon>
        <taxon>Polyphaga</taxon>
        <taxon>Cucujiformia</taxon>
        <taxon>Curculionidae</taxon>
        <taxon>Ceutorhynchinae</taxon>
        <taxon>Ceutorhynchus</taxon>
    </lineage>
</organism>
<evidence type="ECO:0000313" key="8">
    <source>
        <dbReference type="EMBL" id="CAG9771058.1"/>
    </source>
</evidence>
<dbReference type="GO" id="GO:0016891">
    <property type="term" value="F:RNA endonuclease activity producing 5'-phosphomonoesters, hydrolytic mechanism"/>
    <property type="evidence" value="ECO:0007669"/>
    <property type="project" value="TreeGrafter"/>
</dbReference>
<dbReference type="AlphaFoldDB" id="A0A9N9MZY7"/>
<dbReference type="InterPro" id="IPR051406">
    <property type="entry name" value="PLD_domain"/>
</dbReference>
<dbReference type="Pfam" id="PF13091">
    <property type="entry name" value="PLDc_2"/>
    <property type="match status" value="1"/>
</dbReference>
<evidence type="ECO:0000256" key="6">
    <source>
        <dbReference type="ARBA" id="ARBA00043167"/>
    </source>
</evidence>
<evidence type="ECO:0000259" key="7">
    <source>
        <dbReference type="Pfam" id="PF13091"/>
    </source>
</evidence>
<proteinExistence type="inferred from homology"/>
<dbReference type="OrthoDB" id="5205528at2759"/>
<evidence type="ECO:0000256" key="1">
    <source>
        <dbReference type="ARBA" id="ARBA00022801"/>
    </source>
</evidence>
<evidence type="ECO:0000256" key="3">
    <source>
        <dbReference type="ARBA" id="ARBA00023098"/>
    </source>
</evidence>
<dbReference type="GO" id="GO:0005739">
    <property type="term" value="C:mitochondrion"/>
    <property type="evidence" value="ECO:0007669"/>
    <property type="project" value="TreeGrafter"/>
</dbReference>
<gene>
    <name evidence="8" type="ORF">CEUTPL_LOCUS11500</name>
</gene>
<comment type="similarity">
    <text evidence="4">Belongs to the phospholipase D family. MitoPLD/Zucchini subfamily.</text>
</comment>
<dbReference type="InterPro" id="IPR025202">
    <property type="entry name" value="PLD-like_dom"/>
</dbReference>
<dbReference type="PANTHER" id="PTHR43856">
    <property type="entry name" value="CARDIOLIPIN HYDROLASE"/>
    <property type="match status" value="1"/>
</dbReference>
<evidence type="ECO:0000313" key="9">
    <source>
        <dbReference type="Proteomes" id="UP001152799"/>
    </source>
</evidence>
<sequence length="244" mass="28478">MFSLRILQCKYSVLVTASLLVIPIYSWNCFFKYWKKLQNDYQQAILFNQRHNCVVTYQANKGFSGWPPNVGRVKPRLDKPFEELYEPILYFISTAEKTLDVAVMLINVKCIFVELVKAKQRGVTVKIIFDFHHTESSKDYIKKAVKKYDIECQYFVTAGNNSDTIMHHKYLIKDYSETNGFVCTGSMNFSTTSVLINYESFVFMSNRDVVSAFKRNFDEIWESIHMDNQGLINKTILMDAHLES</sequence>
<protein>
    <recommendedName>
        <fullName evidence="5">Mitochondrial cardiolipin hydrolase</fullName>
    </recommendedName>
    <alternativeName>
        <fullName evidence="6">Mitochondrial phospholipase</fullName>
    </alternativeName>
</protein>
<reference evidence="8" key="1">
    <citation type="submission" date="2022-01" db="EMBL/GenBank/DDBJ databases">
        <authorList>
            <person name="King R."/>
        </authorList>
    </citation>
    <scope>NUCLEOTIDE SEQUENCE</scope>
</reference>
<dbReference type="Gene3D" id="3.30.870.10">
    <property type="entry name" value="Endonuclease Chain A"/>
    <property type="match status" value="1"/>
</dbReference>
<keyword evidence="9" id="KW-1185">Reference proteome</keyword>
<evidence type="ECO:0000256" key="4">
    <source>
        <dbReference type="ARBA" id="ARBA00038012"/>
    </source>
</evidence>
<keyword evidence="3" id="KW-0443">Lipid metabolism</keyword>
<feature type="domain" description="Phospholipase D-like" evidence="7">
    <location>
        <begin position="91"/>
        <end position="221"/>
    </location>
</feature>
<keyword evidence="1" id="KW-0378">Hydrolase</keyword>
<keyword evidence="2" id="KW-0442">Lipid degradation</keyword>
<dbReference type="EMBL" id="OU892282">
    <property type="protein sequence ID" value="CAG9771058.1"/>
    <property type="molecule type" value="Genomic_DNA"/>
</dbReference>
<dbReference type="Proteomes" id="UP001152799">
    <property type="component" value="Chromosome 6"/>
</dbReference>
<evidence type="ECO:0000256" key="2">
    <source>
        <dbReference type="ARBA" id="ARBA00022963"/>
    </source>
</evidence>